<dbReference type="Gene3D" id="3.90.1150.10">
    <property type="entry name" value="Aspartate Aminotransferase, domain 1"/>
    <property type="match status" value="1"/>
</dbReference>
<comment type="caution">
    <text evidence="7">The sequence shown here is derived from an EMBL/GenBank/DDBJ whole genome shotgun (WGS) entry which is preliminary data.</text>
</comment>
<dbReference type="InterPro" id="IPR015421">
    <property type="entry name" value="PyrdxlP-dep_Trfase_major"/>
</dbReference>
<dbReference type="GO" id="GO:0042802">
    <property type="term" value="F:identical protein binding"/>
    <property type="evidence" value="ECO:0007669"/>
    <property type="project" value="TreeGrafter"/>
</dbReference>
<proteinExistence type="inferred from homology"/>
<dbReference type="SUPFAM" id="SSF53383">
    <property type="entry name" value="PLP-dependent transferases"/>
    <property type="match status" value="1"/>
</dbReference>
<evidence type="ECO:0000256" key="3">
    <source>
        <dbReference type="ARBA" id="ARBA00022605"/>
    </source>
</evidence>
<keyword evidence="7" id="KW-0808">Transferase</keyword>
<keyword evidence="4 6" id="KW-0663">Pyridoxal phosphate</keyword>
<comment type="cofactor">
    <cofactor evidence="1">
        <name>pyridoxal 5'-phosphate</name>
        <dbReference type="ChEBI" id="CHEBI:597326"/>
    </cofactor>
</comment>
<dbReference type="GO" id="GO:0008483">
    <property type="term" value="F:transaminase activity"/>
    <property type="evidence" value="ECO:0007669"/>
    <property type="project" value="UniProtKB-KW"/>
</dbReference>
<dbReference type="GO" id="GO:0030170">
    <property type="term" value="F:pyridoxal phosphate binding"/>
    <property type="evidence" value="ECO:0007669"/>
    <property type="project" value="InterPro"/>
</dbReference>
<reference evidence="7" key="1">
    <citation type="journal article" date="2020" name="mSystems">
        <title>Genome- and Community-Level Interaction Insights into Carbon Utilization and Element Cycling Functions of Hydrothermarchaeota in Hydrothermal Sediment.</title>
        <authorList>
            <person name="Zhou Z."/>
            <person name="Liu Y."/>
            <person name="Xu W."/>
            <person name="Pan J."/>
            <person name="Luo Z.H."/>
            <person name="Li M."/>
        </authorList>
    </citation>
    <scope>NUCLEOTIDE SEQUENCE [LARGE SCALE GENOMIC DNA]</scope>
    <source>
        <strain evidence="7">SpSt-885</strain>
    </source>
</reference>
<accession>A0A7J3SJY4</accession>
<dbReference type="PANTHER" id="PTHR11986">
    <property type="entry name" value="AMINOTRANSFERASE CLASS III"/>
    <property type="match status" value="1"/>
</dbReference>
<keyword evidence="5" id="KW-0457">Lysine biosynthesis</keyword>
<keyword evidence="3" id="KW-0028">Amino-acid biosynthesis</keyword>
<dbReference type="GO" id="GO:0009085">
    <property type="term" value="P:lysine biosynthetic process"/>
    <property type="evidence" value="ECO:0007669"/>
    <property type="project" value="UniProtKB-KW"/>
</dbReference>
<evidence type="ECO:0000256" key="1">
    <source>
        <dbReference type="ARBA" id="ARBA00001933"/>
    </source>
</evidence>
<dbReference type="EMBL" id="DTLS01000037">
    <property type="protein sequence ID" value="HGZ59827.1"/>
    <property type="molecule type" value="Genomic_DNA"/>
</dbReference>
<evidence type="ECO:0000256" key="5">
    <source>
        <dbReference type="ARBA" id="ARBA00023154"/>
    </source>
</evidence>
<keyword evidence="7" id="KW-0032">Aminotransferase</keyword>
<name>A0A7J3SJY4_9CREN</name>
<organism evidence="7">
    <name type="scientific">Fervidicoccus fontis</name>
    <dbReference type="NCBI Taxonomy" id="683846"/>
    <lineage>
        <taxon>Archaea</taxon>
        <taxon>Thermoproteota</taxon>
        <taxon>Thermoprotei</taxon>
        <taxon>Fervidicoccales</taxon>
        <taxon>Fervidicoccaceae</taxon>
        <taxon>Fervidicoccus</taxon>
    </lineage>
</organism>
<evidence type="ECO:0000256" key="2">
    <source>
        <dbReference type="ARBA" id="ARBA00008954"/>
    </source>
</evidence>
<evidence type="ECO:0000256" key="6">
    <source>
        <dbReference type="RuleBase" id="RU003560"/>
    </source>
</evidence>
<dbReference type="CDD" id="cd00610">
    <property type="entry name" value="OAT_like"/>
    <property type="match status" value="1"/>
</dbReference>
<sequence>MIPGEKSSKVIERGRDLLDILTQDPDVLPLVPQKGEGVYIWDVDGKRYLDFSSGFAVVSLGHSNPKVVDVVKKQAEKLIHYPVADFYVEAAVDLAERLISTCPGGGKKKVVYTNSGAEANEVAIKLAKSAMRRGRLLAFYGAFHGRTAGALSLTASKWVQQLGFFPTMPGVIHAPFPNPFRNIWGINGYDDPEELVNRAISYIEDLVFKSFPPEEFAAIFIEPIQGEGGYVVPPRGFFQELFKLARKHGILLMDDEVQMGLGRTGKMWGIENFGVSPDSIQFGKAIANGIPLGGVIHRDDIAFRLAGQHSSTFGGNLLGLSVASVVLEETWKILPNVERVGMHLGRRLGELMDEFEFIGDSRGIGLARAIEIVETSGSLKPDGKRRDEIVREAFKRGLILIGCGESSIRIIPPLNIDIETVDRGVDLLREALLAAGKSA</sequence>
<dbReference type="NCBIfam" id="NF004426">
    <property type="entry name" value="PRK05769.1"/>
    <property type="match status" value="1"/>
</dbReference>
<dbReference type="InterPro" id="IPR005814">
    <property type="entry name" value="Aminotrans_3"/>
</dbReference>
<dbReference type="PANTHER" id="PTHR11986:SF58">
    <property type="entry name" value="LEUCINE_METHIONINE RACEMASE"/>
    <property type="match status" value="1"/>
</dbReference>
<evidence type="ECO:0000256" key="4">
    <source>
        <dbReference type="ARBA" id="ARBA00022898"/>
    </source>
</evidence>
<protein>
    <submittedName>
        <fullName evidence="7">Acetyl ornithine aminotransferase family protein</fullName>
    </submittedName>
</protein>
<dbReference type="InterPro" id="IPR050103">
    <property type="entry name" value="Class-III_PLP-dep_AT"/>
</dbReference>
<dbReference type="AlphaFoldDB" id="A0A7J3SJY4"/>
<dbReference type="InterPro" id="IPR015422">
    <property type="entry name" value="PyrdxlP-dep_Trfase_small"/>
</dbReference>
<dbReference type="PIRSF" id="PIRSF000521">
    <property type="entry name" value="Transaminase_4ab_Lys_Orn"/>
    <property type="match status" value="1"/>
</dbReference>
<dbReference type="InterPro" id="IPR015424">
    <property type="entry name" value="PyrdxlP-dep_Trfase"/>
</dbReference>
<dbReference type="Gene3D" id="3.40.640.10">
    <property type="entry name" value="Type I PLP-dependent aspartate aminotransferase-like (Major domain)"/>
    <property type="match status" value="1"/>
</dbReference>
<dbReference type="FunFam" id="3.40.640.10:FF:000004">
    <property type="entry name" value="Acetylornithine aminotransferase"/>
    <property type="match status" value="1"/>
</dbReference>
<gene>
    <name evidence="7" type="ORF">ENW83_01285</name>
</gene>
<comment type="similarity">
    <text evidence="2 6">Belongs to the class-III pyridoxal-phosphate-dependent aminotransferase family.</text>
</comment>
<evidence type="ECO:0000313" key="7">
    <source>
        <dbReference type="EMBL" id="HGZ59827.1"/>
    </source>
</evidence>
<dbReference type="Pfam" id="PF00202">
    <property type="entry name" value="Aminotran_3"/>
    <property type="match status" value="1"/>
</dbReference>